<dbReference type="SUPFAM" id="SSF53822">
    <property type="entry name" value="Periplasmic binding protein-like I"/>
    <property type="match status" value="1"/>
</dbReference>
<comment type="similarity">
    <text evidence="2">Belongs to the bacterial solute-binding protein 2 family.</text>
</comment>
<organism evidence="5 6">
    <name type="scientific">Microbacterium psychrotolerans</name>
    <dbReference type="NCBI Taxonomy" id="3068321"/>
    <lineage>
        <taxon>Bacteria</taxon>
        <taxon>Bacillati</taxon>
        <taxon>Actinomycetota</taxon>
        <taxon>Actinomycetes</taxon>
        <taxon>Micrococcales</taxon>
        <taxon>Microbacteriaceae</taxon>
        <taxon>Microbacterium</taxon>
    </lineage>
</organism>
<dbReference type="PANTHER" id="PTHR30036:SF7">
    <property type="entry name" value="ABC TRANSPORTER PERIPLASMIC-BINDING PROTEIN YPHF"/>
    <property type="match status" value="1"/>
</dbReference>
<dbReference type="Proteomes" id="UP001235133">
    <property type="component" value="Unassembled WGS sequence"/>
</dbReference>
<feature type="chain" id="PRO_5046785028" evidence="3">
    <location>
        <begin position="34"/>
        <end position="381"/>
    </location>
</feature>
<evidence type="ECO:0000259" key="4">
    <source>
        <dbReference type="Pfam" id="PF13407"/>
    </source>
</evidence>
<feature type="domain" description="Periplasmic binding protein" evidence="4">
    <location>
        <begin position="82"/>
        <end position="337"/>
    </location>
</feature>
<sequence length="381" mass="40579">MSNIDRTGNSLSRQLRAALFCVAATSLALVGCAASPATEPQEESTTSDAVVEQARERVDAARAEVTRGAPETGPEAQPDKFIVIVPCALASEGCAQPAYAAKEAAETLGWRAQIIDGKETADSQNAAVRQALTLNPDGILTVSINPSTIQSSLAQAREEGVVTVASQALETDLVDFAGTPSDRVWRESGSLLADFAIAETDGNVKALVLHDTGFEVLTARYEAFIARLAECASCEILEEQTFTFADLATAVPRAVQQMAQRNADFNTIYIDYDYAVAAVAQGLSAVDAEEKIVLGSQGIPAALERIRTGEQSASTAFPNEWMGWTDVDAMNRIFSGEDPAVAADVLSLKLVDSTNIDEIDATGWDGDVDFKSQYQMLWGVE</sequence>
<dbReference type="RefSeq" id="WP_308865907.1">
    <property type="nucleotide sequence ID" value="NZ_JAVFWO010000001.1"/>
</dbReference>
<keyword evidence="3" id="KW-0732">Signal</keyword>
<comment type="subcellular location">
    <subcellularLocation>
        <location evidence="1">Cell envelope</location>
    </subcellularLocation>
</comment>
<dbReference type="InterPro" id="IPR028082">
    <property type="entry name" value="Peripla_BP_I"/>
</dbReference>
<dbReference type="Gene3D" id="3.40.50.2300">
    <property type="match status" value="2"/>
</dbReference>
<feature type="signal peptide" evidence="3">
    <location>
        <begin position="1"/>
        <end position="33"/>
    </location>
</feature>
<evidence type="ECO:0000256" key="3">
    <source>
        <dbReference type="SAM" id="SignalP"/>
    </source>
</evidence>
<gene>
    <name evidence="5" type="ORF">Q9R08_00815</name>
</gene>
<evidence type="ECO:0000256" key="1">
    <source>
        <dbReference type="ARBA" id="ARBA00004196"/>
    </source>
</evidence>
<dbReference type="InterPro" id="IPR050555">
    <property type="entry name" value="Bact_Solute-Bind_Prot2"/>
</dbReference>
<proteinExistence type="inferred from homology"/>
<dbReference type="PROSITE" id="PS51257">
    <property type="entry name" value="PROKAR_LIPOPROTEIN"/>
    <property type="match status" value="1"/>
</dbReference>
<dbReference type="InterPro" id="IPR025997">
    <property type="entry name" value="SBP_2_dom"/>
</dbReference>
<name>A0ABU0YW01_9MICO</name>
<dbReference type="EMBL" id="JAVFWO010000001">
    <property type="protein sequence ID" value="MDQ7876507.1"/>
    <property type="molecule type" value="Genomic_DNA"/>
</dbReference>
<dbReference type="PANTHER" id="PTHR30036">
    <property type="entry name" value="D-XYLOSE-BINDING PERIPLASMIC PROTEIN"/>
    <property type="match status" value="1"/>
</dbReference>
<keyword evidence="6" id="KW-1185">Reference proteome</keyword>
<comment type="caution">
    <text evidence="5">The sequence shown here is derived from an EMBL/GenBank/DDBJ whole genome shotgun (WGS) entry which is preliminary data.</text>
</comment>
<evidence type="ECO:0000256" key="2">
    <source>
        <dbReference type="ARBA" id="ARBA00007639"/>
    </source>
</evidence>
<dbReference type="Pfam" id="PF13407">
    <property type="entry name" value="Peripla_BP_4"/>
    <property type="match status" value="1"/>
</dbReference>
<evidence type="ECO:0000313" key="6">
    <source>
        <dbReference type="Proteomes" id="UP001235133"/>
    </source>
</evidence>
<accession>A0ABU0YW01</accession>
<protein>
    <submittedName>
        <fullName evidence="5">Substrate-binding domain-containing protein</fullName>
    </submittedName>
</protein>
<evidence type="ECO:0000313" key="5">
    <source>
        <dbReference type="EMBL" id="MDQ7876507.1"/>
    </source>
</evidence>
<reference evidence="5 6" key="1">
    <citation type="submission" date="2023-08" db="EMBL/GenBank/DDBJ databases">
        <title>Microbacterium psychrotolerans sp. nov., a psychrotolerant bacterium isolated from soil in Heilongjiang Province, China.</title>
        <authorList>
            <person name="An P."/>
            <person name="Zhao D."/>
            <person name="Xiang H."/>
        </authorList>
    </citation>
    <scope>NUCLEOTIDE SEQUENCE [LARGE SCALE GENOMIC DNA]</scope>
    <source>
        <strain evidence="5 6">QXD-8</strain>
    </source>
</reference>